<proteinExistence type="predicted"/>
<evidence type="ECO:0000256" key="1">
    <source>
        <dbReference type="SAM" id="MobiDB-lite"/>
    </source>
</evidence>
<name>A0A4P7CSI9_9BURK</name>
<evidence type="ECO:0000313" key="3">
    <source>
        <dbReference type="Proteomes" id="UP000295727"/>
    </source>
</evidence>
<feature type="compositionally biased region" description="Acidic residues" evidence="1">
    <location>
        <begin position="114"/>
        <end position="123"/>
    </location>
</feature>
<accession>A0A4P7CSI9</accession>
<dbReference type="AlphaFoldDB" id="A0A4P7CSI9"/>
<dbReference type="RefSeq" id="WP_134751195.1">
    <property type="nucleotide sequence ID" value="NZ_CP038149.1"/>
</dbReference>
<keyword evidence="3" id="KW-1185">Reference proteome</keyword>
<dbReference type="EMBL" id="CP038149">
    <property type="protein sequence ID" value="QBQ98928.1"/>
    <property type="molecule type" value="Genomic_DNA"/>
</dbReference>
<dbReference type="KEGG" id="ppai:E1956_16880"/>
<feature type="region of interest" description="Disordered" evidence="1">
    <location>
        <begin position="79"/>
        <end position="123"/>
    </location>
</feature>
<dbReference type="Proteomes" id="UP000295727">
    <property type="component" value="Chromosome 2"/>
</dbReference>
<evidence type="ECO:0000313" key="2">
    <source>
        <dbReference type="EMBL" id="QBQ98928.1"/>
    </source>
</evidence>
<gene>
    <name evidence="2" type="ORF">E1956_16880</name>
</gene>
<protein>
    <submittedName>
        <fullName evidence="2">Uncharacterized protein</fullName>
    </submittedName>
</protein>
<sequence>MGRNHRHSPPLTAAELAEIYDRHPLPVVVRLLWEIHRLRSTILRANQIRLTIGTRVGRANTPAGMWERFEQELDAEPCLTDPLTPRQKGLLHPGEPQGRLKRRARNGDAGVTAYEDDSADDRA</sequence>
<reference evidence="2 3" key="1">
    <citation type="submission" date="2019-03" db="EMBL/GenBank/DDBJ databases">
        <title>Paraburkholderia sp. 7MH5, isolated from subtropical forest soil.</title>
        <authorList>
            <person name="Gao Z.-H."/>
            <person name="Qiu L.-H."/>
        </authorList>
    </citation>
    <scope>NUCLEOTIDE SEQUENCE [LARGE SCALE GENOMIC DNA]</scope>
    <source>
        <strain evidence="2 3">7MH5</strain>
    </source>
</reference>
<organism evidence="2 3">
    <name type="scientific">Paraburkholderia pallida</name>
    <dbReference type="NCBI Taxonomy" id="2547399"/>
    <lineage>
        <taxon>Bacteria</taxon>
        <taxon>Pseudomonadati</taxon>
        <taxon>Pseudomonadota</taxon>
        <taxon>Betaproteobacteria</taxon>
        <taxon>Burkholderiales</taxon>
        <taxon>Burkholderiaceae</taxon>
        <taxon>Paraburkholderia</taxon>
    </lineage>
</organism>
<dbReference type="OrthoDB" id="8966655at2"/>